<evidence type="ECO:0008006" key="4">
    <source>
        <dbReference type="Google" id="ProtNLM"/>
    </source>
</evidence>
<reference evidence="2 3" key="1">
    <citation type="submission" date="2017-03" db="EMBL/GenBank/DDBJ databases">
        <authorList>
            <person name="Regsiter A."/>
            <person name="William W."/>
        </authorList>
    </citation>
    <scope>NUCLEOTIDE SEQUENCE [LARGE SCALE GENOMIC DNA]</scope>
    <source>
        <strain evidence="2">PRJEB5721</strain>
    </source>
</reference>
<feature type="transmembrane region" description="Helical" evidence="1">
    <location>
        <begin position="308"/>
        <end position="326"/>
    </location>
</feature>
<name>A0ABY1MM21_9PROT</name>
<feature type="transmembrane region" description="Helical" evidence="1">
    <location>
        <begin position="112"/>
        <end position="138"/>
    </location>
</feature>
<feature type="transmembrane region" description="Helical" evidence="1">
    <location>
        <begin position="338"/>
        <end position="358"/>
    </location>
</feature>
<keyword evidence="1" id="KW-0812">Transmembrane</keyword>
<feature type="transmembrane region" description="Helical" evidence="1">
    <location>
        <begin position="363"/>
        <end position="382"/>
    </location>
</feature>
<feature type="transmembrane region" description="Helical" evidence="1">
    <location>
        <begin position="219"/>
        <end position="239"/>
    </location>
</feature>
<keyword evidence="1" id="KW-0472">Membrane</keyword>
<feature type="transmembrane region" description="Helical" evidence="1">
    <location>
        <begin position="173"/>
        <end position="199"/>
    </location>
</feature>
<feature type="transmembrane region" description="Helical" evidence="1">
    <location>
        <begin position="144"/>
        <end position="161"/>
    </location>
</feature>
<dbReference type="RefSeq" id="WP_085537838.1">
    <property type="nucleotide sequence ID" value="NZ_LT841305.1"/>
</dbReference>
<dbReference type="EMBL" id="LT841305">
    <property type="protein sequence ID" value="SMH64824.1"/>
    <property type="molecule type" value="Genomic_DNA"/>
</dbReference>
<keyword evidence="3" id="KW-1185">Reference proteome</keyword>
<protein>
    <recommendedName>
        <fullName evidence="4">Glycosyltransferase RgtA/B/C/D-like domain-containing protein</fullName>
    </recommendedName>
</protein>
<dbReference type="Proteomes" id="UP000193925">
    <property type="component" value="Chromosome AFERRI"/>
</dbReference>
<proteinExistence type="predicted"/>
<accession>A0ABY1MM21</accession>
<feature type="transmembrane region" description="Helical" evidence="1">
    <location>
        <begin position="275"/>
        <end position="296"/>
    </location>
</feature>
<keyword evidence="1" id="KW-1133">Transmembrane helix</keyword>
<evidence type="ECO:0000313" key="2">
    <source>
        <dbReference type="EMBL" id="SMH64824.1"/>
    </source>
</evidence>
<evidence type="ECO:0000256" key="1">
    <source>
        <dbReference type="SAM" id="Phobius"/>
    </source>
</evidence>
<evidence type="ECO:0000313" key="3">
    <source>
        <dbReference type="Proteomes" id="UP000193925"/>
    </source>
</evidence>
<organism evidence="2 3">
    <name type="scientific">Acidithiobacillus ferrivorans</name>
    <dbReference type="NCBI Taxonomy" id="160808"/>
    <lineage>
        <taxon>Bacteria</taxon>
        <taxon>Pseudomonadati</taxon>
        <taxon>Pseudomonadota</taxon>
        <taxon>Acidithiobacillia</taxon>
        <taxon>Acidithiobacillales</taxon>
        <taxon>Acidithiobacillaceae</taxon>
        <taxon>Acidithiobacillus</taxon>
    </lineage>
</organism>
<feature type="transmembrane region" description="Helical" evidence="1">
    <location>
        <begin position="74"/>
        <end position="100"/>
    </location>
</feature>
<sequence length="562" mass="62724">MAKRWALWGLFAVLSVAALISSLGTAFQTLPLNPDMAEMAQIYNGIAQYGLRFPFTWGYTQDNQVLSLLPFAEIFYAITGVSGASVVIQGWLIFVVNAALTGLLVKVATKSWAWAWLAWLFALLASPMAIGQPAILAYPVTHNSVWAFGLLGVIGLIRYFTHRQSWSIQIVSFCIIVGTVSDPWFAAAFTVPAFILAWFSRRLFEIDKPSRKRMLKGIAYSYIIGKLLYFLGELAGMLPSDGLSFATFPQMINHVGLLAESIALYFQAYPAPSNHVLQAILVIYVTSMTVVIALGTNTAYLKNKEAKILLVFSVLSSIVIASAFIFTAYADGIGSSRFIVNVFYIGILWIMITAATLWNSQKIIAQIFVAMAIGGYLFLGAANITETGWRYSANWGNTRTVAVFLADHHLHNGYTEYWNTENAWSLDIFTRNTVVLHALGPNMGVLWPRDAAQSTIWNKPTHEFRPTFFIFNASEAGYKEAAMKTFGRPKQVLYFKNDTVYLYDHDLSQQLALTMKNGMIRWNIKNNKNNRKSISKVGRTLGISSGWAQNYYSWLIIHGLAK</sequence>
<gene>
    <name evidence="2" type="ORF">AFERRI_10858</name>
</gene>